<protein>
    <submittedName>
        <fullName evidence="1">Uncharacterized protein</fullName>
    </submittedName>
</protein>
<accession>A0A9Q3C6D3</accession>
<gene>
    <name evidence="1" type="ORF">O181_016781</name>
</gene>
<dbReference type="EMBL" id="AVOT02004684">
    <property type="protein sequence ID" value="MBW0477066.1"/>
    <property type="molecule type" value="Genomic_DNA"/>
</dbReference>
<dbReference type="Proteomes" id="UP000765509">
    <property type="component" value="Unassembled WGS sequence"/>
</dbReference>
<comment type="caution">
    <text evidence="1">The sequence shown here is derived from an EMBL/GenBank/DDBJ whole genome shotgun (WGS) entry which is preliminary data.</text>
</comment>
<dbReference type="AlphaFoldDB" id="A0A9Q3C6D3"/>
<sequence>MAPSGSSIWGLNQQARTSPSALGMSLFFIVLDHPKWVQAIWSNVTSFCPMDPLGPQKNWAHGAKLVLRDSNSPYEPRTAAYRPWTSKILKWEKIPVNPTISIKWPGQKIDIMDIIDPKWLQNSI</sequence>
<proteinExistence type="predicted"/>
<keyword evidence="2" id="KW-1185">Reference proteome</keyword>
<organism evidence="1 2">
    <name type="scientific">Austropuccinia psidii MF-1</name>
    <dbReference type="NCBI Taxonomy" id="1389203"/>
    <lineage>
        <taxon>Eukaryota</taxon>
        <taxon>Fungi</taxon>
        <taxon>Dikarya</taxon>
        <taxon>Basidiomycota</taxon>
        <taxon>Pucciniomycotina</taxon>
        <taxon>Pucciniomycetes</taxon>
        <taxon>Pucciniales</taxon>
        <taxon>Sphaerophragmiaceae</taxon>
        <taxon>Austropuccinia</taxon>
    </lineage>
</organism>
<name>A0A9Q3C6D3_9BASI</name>
<evidence type="ECO:0000313" key="1">
    <source>
        <dbReference type="EMBL" id="MBW0477066.1"/>
    </source>
</evidence>
<evidence type="ECO:0000313" key="2">
    <source>
        <dbReference type="Proteomes" id="UP000765509"/>
    </source>
</evidence>
<reference evidence="1" key="1">
    <citation type="submission" date="2021-03" db="EMBL/GenBank/DDBJ databases">
        <title>Draft genome sequence of rust myrtle Austropuccinia psidii MF-1, a brazilian biotype.</title>
        <authorList>
            <person name="Quecine M.C."/>
            <person name="Pachon D.M.R."/>
            <person name="Bonatelli M.L."/>
            <person name="Correr F.H."/>
            <person name="Franceschini L.M."/>
            <person name="Leite T.F."/>
            <person name="Margarido G.R.A."/>
            <person name="Almeida C.A."/>
            <person name="Ferrarezi J.A."/>
            <person name="Labate C.A."/>
        </authorList>
    </citation>
    <scope>NUCLEOTIDE SEQUENCE</scope>
    <source>
        <strain evidence="1">MF-1</strain>
    </source>
</reference>